<keyword evidence="3" id="KW-1185">Reference proteome</keyword>
<dbReference type="AlphaFoldDB" id="A0A0R3UH95"/>
<reference evidence="2 3" key="1">
    <citation type="submission" date="2018-10" db="EMBL/GenBank/DDBJ databases">
        <authorList>
            <consortium name="Pathogen Informatics"/>
        </authorList>
    </citation>
    <scope>NUCLEOTIDE SEQUENCE [LARGE SCALE GENOMIC DNA]</scope>
</reference>
<evidence type="ECO:0000256" key="1">
    <source>
        <dbReference type="SAM" id="MobiDB-lite"/>
    </source>
</evidence>
<feature type="region of interest" description="Disordered" evidence="1">
    <location>
        <begin position="154"/>
        <end position="175"/>
    </location>
</feature>
<proteinExistence type="predicted"/>
<accession>A0A0R3UH95</accession>
<dbReference type="Proteomes" id="UP000267029">
    <property type="component" value="Unassembled WGS sequence"/>
</dbReference>
<feature type="region of interest" description="Disordered" evidence="1">
    <location>
        <begin position="80"/>
        <end position="115"/>
    </location>
</feature>
<sequence>MATITGPGSHVKKTSFADLKLKALGHRSHDLTKFSLPKNGRTVGGSEIANALNVGEGKCGWLDHPVMISSQIFKTRPESTLTGLRSPGAGGKTRQESTDSGCGGGGGNRDRPLPVSSFTTNTGIVRCNCHDEVAKTGRLGVTATEQAAQPAIASTSPLPIPLSPETKPEPLRTTRGGRCVGFLEHFVSML</sequence>
<evidence type="ECO:0000313" key="2">
    <source>
        <dbReference type="EMBL" id="VDD80683.1"/>
    </source>
</evidence>
<gene>
    <name evidence="2" type="ORF">MCOS_LOCUS6686</name>
</gene>
<evidence type="ECO:0000313" key="3">
    <source>
        <dbReference type="Proteomes" id="UP000267029"/>
    </source>
</evidence>
<dbReference type="EMBL" id="UXSR01005284">
    <property type="protein sequence ID" value="VDD80683.1"/>
    <property type="molecule type" value="Genomic_DNA"/>
</dbReference>
<protein>
    <submittedName>
        <fullName evidence="2">Uncharacterized protein</fullName>
    </submittedName>
</protein>
<name>A0A0R3UH95_MESCO</name>
<organism evidence="2 3">
    <name type="scientific">Mesocestoides corti</name>
    <name type="common">Flatworm</name>
    <dbReference type="NCBI Taxonomy" id="53468"/>
    <lineage>
        <taxon>Eukaryota</taxon>
        <taxon>Metazoa</taxon>
        <taxon>Spiralia</taxon>
        <taxon>Lophotrochozoa</taxon>
        <taxon>Platyhelminthes</taxon>
        <taxon>Cestoda</taxon>
        <taxon>Eucestoda</taxon>
        <taxon>Cyclophyllidea</taxon>
        <taxon>Mesocestoididae</taxon>
        <taxon>Mesocestoides</taxon>
    </lineage>
</organism>